<accession>A0A8T1MGD4</accession>
<evidence type="ECO:0000313" key="2">
    <source>
        <dbReference type="Proteomes" id="UP000286415"/>
    </source>
</evidence>
<dbReference type="AlphaFoldDB" id="A0A8T1MGD4"/>
<name>A0A8T1MGD4_CLOSI</name>
<reference evidence="1 2" key="1">
    <citation type="journal article" date="2018" name="Biotechnol. Adv.">
        <title>Improved genomic resources and new bioinformatic workflow for the carcinogenic parasite Clonorchis sinensis: Biotechnological implications.</title>
        <authorList>
            <person name="Wang D."/>
            <person name="Korhonen P.K."/>
            <person name="Gasser R.B."/>
            <person name="Young N.D."/>
        </authorList>
    </citation>
    <scope>NUCLEOTIDE SEQUENCE [LARGE SCALE GENOMIC DNA]</scope>
    <source>
        <strain evidence="1">Cs-k2</strain>
    </source>
</reference>
<gene>
    <name evidence="1" type="ORF">CSKR_200648</name>
</gene>
<dbReference type="EMBL" id="NIRI02000042">
    <property type="protein sequence ID" value="KAG5448028.1"/>
    <property type="molecule type" value="Genomic_DNA"/>
</dbReference>
<organism evidence="1 2">
    <name type="scientific">Clonorchis sinensis</name>
    <name type="common">Chinese liver fluke</name>
    <dbReference type="NCBI Taxonomy" id="79923"/>
    <lineage>
        <taxon>Eukaryota</taxon>
        <taxon>Metazoa</taxon>
        <taxon>Spiralia</taxon>
        <taxon>Lophotrochozoa</taxon>
        <taxon>Platyhelminthes</taxon>
        <taxon>Trematoda</taxon>
        <taxon>Digenea</taxon>
        <taxon>Opisthorchiida</taxon>
        <taxon>Opisthorchiata</taxon>
        <taxon>Opisthorchiidae</taxon>
        <taxon>Clonorchis</taxon>
    </lineage>
</organism>
<protein>
    <submittedName>
        <fullName evidence="1">Uncharacterized protein</fullName>
    </submittedName>
</protein>
<evidence type="ECO:0000313" key="1">
    <source>
        <dbReference type="EMBL" id="KAG5448028.1"/>
    </source>
</evidence>
<dbReference type="Proteomes" id="UP000286415">
    <property type="component" value="Unassembled WGS sequence"/>
</dbReference>
<sequence length="79" mass="8394">MPKFPTQCCKNEKATVSAEVSEMGTATGQRVKQLITVHALLVGLCGTQRCVAGGFGVTSVVYSVSQFDCFIYWALATGT</sequence>
<reference evidence="1 2" key="2">
    <citation type="journal article" date="2021" name="Genomics">
        <title>High-quality reference genome for Clonorchis sinensis.</title>
        <authorList>
            <person name="Young N.D."/>
            <person name="Stroehlein A.J."/>
            <person name="Kinkar L."/>
            <person name="Wang T."/>
            <person name="Sohn W.M."/>
            <person name="Chang B.C.H."/>
            <person name="Kaur P."/>
            <person name="Weisz D."/>
            <person name="Dudchenko O."/>
            <person name="Aiden E.L."/>
            <person name="Korhonen P.K."/>
            <person name="Gasser R.B."/>
        </authorList>
    </citation>
    <scope>NUCLEOTIDE SEQUENCE [LARGE SCALE GENOMIC DNA]</scope>
    <source>
        <strain evidence="1">Cs-k2</strain>
    </source>
</reference>
<comment type="caution">
    <text evidence="1">The sequence shown here is derived from an EMBL/GenBank/DDBJ whole genome shotgun (WGS) entry which is preliminary data.</text>
</comment>
<proteinExistence type="predicted"/>
<keyword evidence="2" id="KW-1185">Reference proteome</keyword>